<keyword evidence="3" id="KW-1185">Reference proteome</keyword>
<reference evidence="3" key="1">
    <citation type="submission" date="2017-05" db="EMBL/GenBank/DDBJ databases">
        <authorList>
            <person name="Lin X."/>
        </authorList>
    </citation>
    <scope>NUCLEOTIDE SEQUENCE [LARGE SCALE GENOMIC DNA]</scope>
    <source>
        <strain evidence="3">JLT2012</strain>
    </source>
</reference>
<gene>
    <name evidence="2" type="ORF">B5C34_14365</name>
</gene>
<evidence type="ECO:0008006" key="4">
    <source>
        <dbReference type="Google" id="ProtNLM"/>
    </source>
</evidence>
<protein>
    <recommendedName>
        <fullName evidence="4">Alpha/beta hydrolase</fullName>
    </recommendedName>
</protein>
<accession>A0A219B819</accession>
<dbReference type="EMBL" id="NFZT01000001">
    <property type="protein sequence ID" value="OWV34525.1"/>
    <property type="molecule type" value="Genomic_DNA"/>
</dbReference>
<dbReference type="OrthoDB" id="7390151at2"/>
<proteinExistence type="predicted"/>
<evidence type="ECO:0000313" key="3">
    <source>
        <dbReference type="Proteomes" id="UP000198462"/>
    </source>
</evidence>
<sequence>MSAPRLSLESAGPHRLPSLRQGPGDIPALIVVQPLYEEQNRCRRFLVQLGAALAAHGIPTTVPDLPRSGDSPDIGPFDLRVAKDALRRLADAEATPGILAMRGGALLAAPLARGQISIAPVWAGDRLLRDLVRSHAVAEKERTGAAFGMAEAQRTWREGGDLWLSGHPVSAAAAETLSASVSPCGEVLEAPELGLPPLWRQAEPVEAGEAAARAAERVARWLAEARGS</sequence>
<dbReference type="Proteomes" id="UP000198462">
    <property type="component" value="Unassembled WGS sequence"/>
</dbReference>
<evidence type="ECO:0000256" key="1">
    <source>
        <dbReference type="SAM" id="MobiDB-lite"/>
    </source>
</evidence>
<organism evidence="2 3">
    <name type="scientific">Pacificimonas flava</name>
    <dbReference type="NCBI Taxonomy" id="1234595"/>
    <lineage>
        <taxon>Bacteria</taxon>
        <taxon>Pseudomonadati</taxon>
        <taxon>Pseudomonadota</taxon>
        <taxon>Alphaproteobacteria</taxon>
        <taxon>Sphingomonadales</taxon>
        <taxon>Sphingosinicellaceae</taxon>
        <taxon>Pacificimonas</taxon>
    </lineage>
</organism>
<feature type="region of interest" description="Disordered" evidence="1">
    <location>
        <begin position="1"/>
        <end position="20"/>
    </location>
</feature>
<dbReference type="AlphaFoldDB" id="A0A219B819"/>
<name>A0A219B819_9SPHN</name>
<dbReference type="RefSeq" id="WP_088713225.1">
    <property type="nucleotide sequence ID" value="NZ_NFZT01000001.1"/>
</dbReference>
<comment type="caution">
    <text evidence="2">The sequence shown here is derived from an EMBL/GenBank/DDBJ whole genome shotgun (WGS) entry which is preliminary data.</text>
</comment>
<dbReference type="InterPro" id="IPR029058">
    <property type="entry name" value="AB_hydrolase_fold"/>
</dbReference>
<evidence type="ECO:0000313" key="2">
    <source>
        <dbReference type="EMBL" id="OWV34525.1"/>
    </source>
</evidence>
<dbReference type="SUPFAM" id="SSF53474">
    <property type="entry name" value="alpha/beta-Hydrolases"/>
    <property type="match status" value="1"/>
</dbReference>